<evidence type="ECO:0000313" key="2">
    <source>
        <dbReference type="Proteomes" id="UP000242164"/>
    </source>
</evidence>
<dbReference type="EMBL" id="FMIK01000063">
    <property type="protein sequence ID" value="SCM06328.1"/>
    <property type="molecule type" value="Genomic_DNA"/>
</dbReference>
<proteinExistence type="predicted"/>
<reference evidence="1 2" key="1">
    <citation type="submission" date="2016-08" db="EMBL/GenBank/DDBJ databases">
        <authorList>
            <person name="Loux V."/>
            <person name="Rue O."/>
        </authorList>
    </citation>
    <scope>NUCLEOTIDE SEQUENCE [LARGE SCALE GENOMIC DNA]</scope>
    <source>
        <strain evidence="1 2">AFSSA_08CEB44bac</strain>
    </source>
</reference>
<evidence type="ECO:0000313" key="1">
    <source>
        <dbReference type="EMBL" id="SCM06328.1"/>
    </source>
</evidence>
<accession>A0AAX2CMV2</accession>
<gene>
    <name evidence="1" type="ORF">BCB44BAC_04218</name>
</gene>
<comment type="caution">
    <text evidence="1">The sequence shown here is derived from an EMBL/GenBank/DDBJ whole genome shotgun (WGS) entry which is preliminary data.</text>
</comment>
<protein>
    <submittedName>
        <fullName evidence="1">Uncharacterized protein</fullName>
    </submittedName>
</protein>
<sequence length="32" mass="3524">MARPSGAVVPWTTLILFSGCLTNCELCTRVFH</sequence>
<organism evidence="1 2">
    <name type="scientific">Bacillus cytotoxicus</name>
    <dbReference type="NCBI Taxonomy" id="580165"/>
    <lineage>
        <taxon>Bacteria</taxon>
        <taxon>Bacillati</taxon>
        <taxon>Bacillota</taxon>
        <taxon>Bacilli</taxon>
        <taxon>Bacillales</taxon>
        <taxon>Bacillaceae</taxon>
        <taxon>Bacillus</taxon>
        <taxon>Bacillus cereus group</taxon>
    </lineage>
</organism>
<dbReference type="AlphaFoldDB" id="A0AAX2CMV2"/>
<name>A0AAX2CMV2_9BACI</name>
<dbReference type="Proteomes" id="UP000242164">
    <property type="component" value="Unassembled WGS sequence"/>
</dbReference>
<dbReference type="PROSITE" id="PS51257">
    <property type="entry name" value="PROKAR_LIPOPROTEIN"/>
    <property type="match status" value="1"/>
</dbReference>